<dbReference type="AlphaFoldDB" id="A0A8X6PI48"/>
<gene>
    <name evidence="1" type="ORF">NPIL_201951</name>
</gene>
<evidence type="ECO:0000313" key="1">
    <source>
        <dbReference type="EMBL" id="GFT72179.1"/>
    </source>
</evidence>
<sequence>RYCAGVRLRIVPGTSRGLAKSMVTISVMLTESGHELAESTDWAM</sequence>
<reference evidence="1" key="1">
    <citation type="submission" date="2020-08" db="EMBL/GenBank/DDBJ databases">
        <title>Multicomponent nature underlies the extraordinary mechanical properties of spider dragline silk.</title>
        <authorList>
            <person name="Kono N."/>
            <person name="Nakamura H."/>
            <person name="Mori M."/>
            <person name="Yoshida Y."/>
            <person name="Ohtoshi R."/>
            <person name="Malay A.D."/>
            <person name="Moran D.A.P."/>
            <person name="Tomita M."/>
            <person name="Numata K."/>
            <person name="Arakawa K."/>
        </authorList>
    </citation>
    <scope>NUCLEOTIDE SEQUENCE</scope>
</reference>
<dbReference type="EMBL" id="BMAW01021273">
    <property type="protein sequence ID" value="GFT72179.1"/>
    <property type="molecule type" value="Genomic_DNA"/>
</dbReference>
<evidence type="ECO:0000313" key="2">
    <source>
        <dbReference type="Proteomes" id="UP000887013"/>
    </source>
</evidence>
<protein>
    <submittedName>
        <fullName evidence="1">Uncharacterized protein</fullName>
    </submittedName>
</protein>
<proteinExistence type="predicted"/>
<keyword evidence="2" id="KW-1185">Reference proteome</keyword>
<accession>A0A8X6PI48</accession>
<organism evidence="1 2">
    <name type="scientific">Nephila pilipes</name>
    <name type="common">Giant wood spider</name>
    <name type="synonym">Nephila maculata</name>
    <dbReference type="NCBI Taxonomy" id="299642"/>
    <lineage>
        <taxon>Eukaryota</taxon>
        <taxon>Metazoa</taxon>
        <taxon>Ecdysozoa</taxon>
        <taxon>Arthropoda</taxon>
        <taxon>Chelicerata</taxon>
        <taxon>Arachnida</taxon>
        <taxon>Araneae</taxon>
        <taxon>Araneomorphae</taxon>
        <taxon>Entelegynae</taxon>
        <taxon>Araneoidea</taxon>
        <taxon>Nephilidae</taxon>
        <taxon>Nephila</taxon>
    </lineage>
</organism>
<comment type="caution">
    <text evidence="1">The sequence shown here is derived from an EMBL/GenBank/DDBJ whole genome shotgun (WGS) entry which is preliminary data.</text>
</comment>
<dbReference type="Proteomes" id="UP000887013">
    <property type="component" value="Unassembled WGS sequence"/>
</dbReference>
<name>A0A8X6PI48_NEPPI</name>
<feature type="non-terminal residue" evidence="1">
    <location>
        <position position="1"/>
    </location>
</feature>